<gene>
    <name evidence="2" type="ORF">DI53_1765</name>
</gene>
<reference evidence="2 3" key="2">
    <citation type="journal article" date="2015" name="PLoS ONE">
        <title>Whole-Genome Optical Mapping and Finished Genome Sequence of Sphingobacterium deserti sp. nov., a New Species Isolated from the Western Desert of China.</title>
        <authorList>
            <person name="Teng C."/>
            <person name="Zhou Z."/>
            <person name="Molnar I."/>
            <person name="Li X."/>
            <person name="Tang R."/>
            <person name="Chen M."/>
            <person name="Wang L."/>
            <person name="Su S."/>
            <person name="Zhang W."/>
            <person name="Lin M."/>
        </authorList>
    </citation>
    <scope>NUCLEOTIDE SEQUENCE [LARGE SCALE GENOMIC DNA]</scope>
    <source>
        <strain evidence="3">ACCC05744</strain>
    </source>
</reference>
<dbReference type="RefSeq" id="WP_037497660.1">
    <property type="nucleotide sequence ID" value="NZ_JJMU01000024.1"/>
</dbReference>
<name>A0A0B8T1W2_9SPHI</name>
<reference evidence="3" key="1">
    <citation type="submission" date="2014-04" db="EMBL/GenBank/DDBJ databases">
        <title>Whole-Genome optical mapping and complete genome sequence of Sphingobacterium deserti sp. nov., a new spaces isolated from desert in the west of China.</title>
        <authorList>
            <person name="Teng C."/>
            <person name="Zhou Z."/>
            <person name="Li X."/>
            <person name="Chen M."/>
            <person name="Lin M."/>
            <person name="Wang L."/>
            <person name="Su S."/>
            <person name="Zhang C."/>
            <person name="Zhang W."/>
        </authorList>
    </citation>
    <scope>NUCLEOTIDE SEQUENCE [LARGE SCALE GENOMIC DNA]</scope>
    <source>
        <strain evidence="3">ACCC05744</strain>
    </source>
</reference>
<proteinExistence type="predicted"/>
<dbReference type="OrthoDB" id="1495072at2"/>
<sequence>MNKKVTSNKIGSLASKILTDPNSSKISKELAGSALSQMNKGNQTGETMENKASKVLQSDKYSESSKALAGSILSQSNKKR</sequence>
<organism evidence="2 3">
    <name type="scientific">Sphingobacterium deserti</name>
    <dbReference type="NCBI Taxonomy" id="1229276"/>
    <lineage>
        <taxon>Bacteria</taxon>
        <taxon>Pseudomonadati</taxon>
        <taxon>Bacteroidota</taxon>
        <taxon>Sphingobacteriia</taxon>
        <taxon>Sphingobacteriales</taxon>
        <taxon>Sphingobacteriaceae</taxon>
        <taxon>Sphingobacterium</taxon>
    </lineage>
</organism>
<keyword evidence="3" id="KW-1185">Reference proteome</keyword>
<dbReference type="EMBL" id="JJMU01000024">
    <property type="protein sequence ID" value="KGE14736.1"/>
    <property type="molecule type" value="Genomic_DNA"/>
</dbReference>
<evidence type="ECO:0000256" key="1">
    <source>
        <dbReference type="SAM" id="MobiDB-lite"/>
    </source>
</evidence>
<dbReference type="PATRIC" id="fig|1229276.3.peg.1819"/>
<feature type="compositionally biased region" description="Polar residues" evidence="1">
    <location>
        <begin position="34"/>
        <end position="47"/>
    </location>
</feature>
<accession>A0A0B8T1W2</accession>
<evidence type="ECO:0000313" key="3">
    <source>
        <dbReference type="Proteomes" id="UP000031802"/>
    </source>
</evidence>
<dbReference type="eggNOG" id="ENOG5032Y6F">
    <property type="taxonomic scope" value="Bacteria"/>
</dbReference>
<dbReference type="AlphaFoldDB" id="A0A0B8T1W2"/>
<evidence type="ECO:0000313" key="2">
    <source>
        <dbReference type="EMBL" id="KGE14736.1"/>
    </source>
</evidence>
<dbReference type="Proteomes" id="UP000031802">
    <property type="component" value="Unassembled WGS sequence"/>
</dbReference>
<feature type="region of interest" description="Disordered" evidence="1">
    <location>
        <begin position="34"/>
        <end position="60"/>
    </location>
</feature>
<comment type="caution">
    <text evidence="2">The sequence shown here is derived from an EMBL/GenBank/DDBJ whole genome shotgun (WGS) entry which is preliminary data.</text>
</comment>
<protein>
    <submittedName>
        <fullName evidence="2">Uncharacterized protein</fullName>
    </submittedName>
</protein>